<evidence type="ECO:0000259" key="1">
    <source>
        <dbReference type="Pfam" id="PF13456"/>
    </source>
</evidence>
<dbReference type="Gene3D" id="3.30.420.10">
    <property type="entry name" value="Ribonuclease H-like superfamily/Ribonuclease H"/>
    <property type="match status" value="1"/>
</dbReference>
<dbReference type="InterPro" id="IPR053151">
    <property type="entry name" value="RNase_H-like"/>
</dbReference>
<organism evidence="2 3">
    <name type="scientific">Thalictrum thalictroides</name>
    <name type="common">Rue-anemone</name>
    <name type="synonym">Anemone thalictroides</name>
    <dbReference type="NCBI Taxonomy" id="46969"/>
    <lineage>
        <taxon>Eukaryota</taxon>
        <taxon>Viridiplantae</taxon>
        <taxon>Streptophyta</taxon>
        <taxon>Embryophyta</taxon>
        <taxon>Tracheophyta</taxon>
        <taxon>Spermatophyta</taxon>
        <taxon>Magnoliopsida</taxon>
        <taxon>Ranunculales</taxon>
        <taxon>Ranunculaceae</taxon>
        <taxon>Thalictroideae</taxon>
        <taxon>Thalictrum</taxon>
    </lineage>
</organism>
<dbReference type="PANTHER" id="PTHR47723">
    <property type="entry name" value="OS05G0353850 PROTEIN"/>
    <property type="match status" value="1"/>
</dbReference>
<dbReference type="PANTHER" id="PTHR47723:SF24">
    <property type="entry name" value="RNASE H TYPE-1 DOMAIN-CONTAINING PROTEIN"/>
    <property type="match status" value="1"/>
</dbReference>
<sequence>MKESSIIFDKVLSWTNFYGLELELHSAESVGRIASAVGYRSNGRVNVKVPFVQEIKFQVENEDLPLLMIDYHGDGGDRYGNNTPVSELMVAVDEGSVWNYESNFIQGPIMILGETSEFVMPHAHEEFEAPNPKLLTLGGLKQNDDEGMVTTDPLGGFELRIVADTVASTSRVNHLDLPILTPLSTENHIEIPPPPDFIKINVDISLASSDTPMGIGYIIRSSNGDFIYAATESGNAADAGEGECKGLLSALRAGLNRKLMKAVIESDCKNAICFLTGNDINISWAARTTLEQVRDLSKHFICGFYLL</sequence>
<protein>
    <recommendedName>
        <fullName evidence="1">RNase H type-1 domain-containing protein</fullName>
    </recommendedName>
</protein>
<proteinExistence type="predicted"/>
<evidence type="ECO:0000313" key="3">
    <source>
        <dbReference type="Proteomes" id="UP000554482"/>
    </source>
</evidence>
<feature type="domain" description="RNase H type-1" evidence="1">
    <location>
        <begin position="202"/>
        <end position="300"/>
    </location>
</feature>
<dbReference type="Proteomes" id="UP000554482">
    <property type="component" value="Unassembled WGS sequence"/>
</dbReference>
<dbReference type="InterPro" id="IPR012337">
    <property type="entry name" value="RNaseH-like_sf"/>
</dbReference>
<dbReference type="Pfam" id="PF13456">
    <property type="entry name" value="RVT_3"/>
    <property type="match status" value="1"/>
</dbReference>
<dbReference type="InterPro" id="IPR002156">
    <property type="entry name" value="RNaseH_domain"/>
</dbReference>
<evidence type="ECO:0000313" key="2">
    <source>
        <dbReference type="EMBL" id="KAF5189654.1"/>
    </source>
</evidence>
<dbReference type="SUPFAM" id="SSF53098">
    <property type="entry name" value="Ribonuclease H-like"/>
    <property type="match status" value="1"/>
</dbReference>
<dbReference type="InterPro" id="IPR036397">
    <property type="entry name" value="RNaseH_sf"/>
</dbReference>
<dbReference type="AlphaFoldDB" id="A0A7J6VX14"/>
<dbReference type="OrthoDB" id="1301749at2759"/>
<accession>A0A7J6VX14</accession>
<reference evidence="2 3" key="1">
    <citation type="submission" date="2020-06" db="EMBL/GenBank/DDBJ databases">
        <title>Transcriptomic and genomic resources for Thalictrum thalictroides and T. hernandezii: Facilitating candidate gene discovery in an emerging model plant lineage.</title>
        <authorList>
            <person name="Arias T."/>
            <person name="Riano-Pachon D.M."/>
            <person name="Di Stilio V.S."/>
        </authorList>
    </citation>
    <scope>NUCLEOTIDE SEQUENCE [LARGE SCALE GENOMIC DNA]</scope>
    <source>
        <strain evidence="3">cv. WT478/WT964</strain>
        <tissue evidence="2">Leaves</tissue>
    </source>
</reference>
<dbReference type="InterPro" id="IPR044730">
    <property type="entry name" value="RNase_H-like_dom_plant"/>
</dbReference>
<dbReference type="CDD" id="cd06222">
    <property type="entry name" value="RNase_H_like"/>
    <property type="match status" value="1"/>
</dbReference>
<gene>
    <name evidence="2" type="ORF">FRX31_020759</name>
</gene>
<dbReference type="EMBL" id="JABWDY010025169">
    <property type="protein sequence ID" value="KAF5189654.1"/>
    <property type="molecule type" value="Genomic_DNA"/>
</dbReference>
<keyword evidence="3" id="KW-1185">Reference proteome</keyword>
<name>A0A7J6VX14_THATH</name>
<dbReference type="GO" id="GO:0004523">
    <property type="term" value="F:RNA-DNA hybrid ribonuclease activity"/>
    <property type="evidence" value="ECO:0007669"/>
    <property type="project" value="InterPro"/>
</dbReference>
<comment type="caution">
    <text evidence="2">The sequence shown here is derived from an EMBL/GenBank/DDBJ whole genome shotgun (WGS) entry which is preliminary data.</text>
</comment>
<dbReference type="GO" id="GO:0003676">
    <property type="term" value="F:nucleic acid binding"/>
    <property type="evidence" value="ECO:0007669"/>
    <property type="project" value="InterPro"/>
</dbReference>